<dbReference type="GO" id="GO:0005524">
    <property type="term" value="F:ATP binding"/>
    <property type="evidence" value="ECO:0007669"/>
    <property type="project" value="UniProtKB-KW"/>
</dbReference>
<dbReference type="GO" id="GO:0016887">
    <property type="term" value="F:ATP hydrolysis activity"/>
    <property type="evidence" value="ECO:0007669"/>
    <property type="project" value="InterPro"/>
</dbReference>
<keyword evidence="3 8" id="KW-0812">Transmembrane</keyword>
<dbReference type="InterPro" id="IPR027417">
    <property type="entry name" value="P-loop_NTPase"/>
</dbReference>
<evidence type="ECO:0000259" key="10">
    <source>
        <dbReference type="PROSITE" id="PS50929"/>
    </source>
</evidence>
<dbReference type="InParanoid" id="A0A6J2YPZ2"/>
<dbReference type="KEGG" id="soy:115889524"/>
<organism evidence="11 12">
    <name type="scientific">Sitophilus oryzae</name>
    <name type="common">Rice weevil</name>
    <name type="synonym">Curculio oryzae</name>
    <dbReference type="NCBI Taxonomy" id="7048"/>
    <lineage>
        <taxon>Eukaryota</taxon>
        <taxon>Metazoa</taxon>
        <taxon>Ecdysozoa</taxon>
        <taxon>Arthropoda</taxon>
        <taxon>Hexapoda</taxon>
        <taxon>Insecta</taxon>
        <taxon>Pterygota</taxon>
        <taxon>Neoptera</taxon>
        <taxon>Endopterygota</taxon>
        <taxon>Coleoptera</taxon>
        <taxon>Polyphaga</taxon>
        <taxon>Cucujiformia</taxon>
        <taxon>Curculionidae</taxon>
        <taxon>Dryophthorinae</taxon>
        <taxon>Sitophilus</taxon>
    </lineage>
</organism>
<evidence type="ECO:0000313" key="11">
    <source>
        <dbReference type="Proteomes" id="UP000504635"/>
    </source>
</evidence>
<dbReference type="RefSeq" id="XP_030765407.1">
    <property type="nucleotide sequence ID" value="XM_030909547.1"/>
</dbReference>
<feature type="transmembrane region" description="Helical" evidence="8">
    <location>
        <begin position="726"/>
        <end position="751"/>
    </location>
</feature>
<feature type="transmembrane region" description="Helical" evidence="8">
    <location>
        <begin position="921"/>
        <end position="940"/>
    </location>
</feature>
<dbReference type="GO" id="GO:0140359">
    <property type="term" value="F:ABC-type transporter activity"/>
    <property type="evidence" value="ECO:0007669"/>
    <property type="project" value="InterPro"/>
</dbReference>
<dbReference type="FunCoup" id="A0A6J2YPZ2">
    <property type="interactions" value="392"/>
</dbReference>
<feature type="transmembrane region" description="Helical" evidence="8">
    <location>
        <begin position="318"/>
        <end position="342"/>
    </location>
</feature>
<evidence type="ECO:0000256" key="4">
    <source>
        <dbReference type="ARBA" id="ARBA00022741"/>
    </source>
</evidence>
<dbReference type="InterPro" id="IPR011527">
    <property type="entry name" value="ABC1_TM_dom"/>
</dbReference>
<dbReference type="PROSITE" id="PS50893">
    <property type="entry name" value="ABC_TRANSPORTER_2"/>
    <property type="match status" value="2"/>
</dbReference>
<evidence type="ECO:0000313" key="12">
    <source>
        <dbReference type="RefSeq" id="XP_030765407.1"/>
    </source>
</evidence>
<dbReference type="Gene3D" id="3.40.50.300">
    <property type="entry name" value="P-loop containing nucleotide triphosphate hydrolases"/>
    <property type="match status" value="2"/>
</dbReference>
<dbReference type="FunFam" id="3.40.50.300:FF:000482">
    <property type="entry name" value="Multidrug resistance-associated protein member 4"/>
    <property type="match status" value="1"/>
</dbReference>
<keyword evidence="5" id="KW-0067">ATP-binding</keyword>
<dbReference type="CDD" id="cd03250">
    <property type="entry name" value="ABCC_MRP_domain1"/>
    <property type="match status" value="1"/>
</dbReference>
<evidence type="ECO:0000256" key="6">
    <source>
        <dbReference type="ARBA" id="ARBA00022989"/>
    </source>
</evidence>
<dbReference type="Gene3D" id="1.20.1560.10">
    <property type="entry name" value="ABC transporter type 1, transmembrane domain"/>
    <property type="match status" value="2"/>
</dbReference>
<gene>
    <name evidence="12" type="primary">LOC115889524</name>
</gene>
<dbReference type="PANTHER" id="PTHR24223:SF448">
    <property type="entry name" value="FI20146P1-RELATED"/>
    <property type="match status" value="1"/>
</dbReference>
<dbReference type="CDD" id="cd18579">
    <property type="entry name" value="ABC_6TM_ABCC_D1"/>
    <property type="match status" value="1"/>
</dbReference>
<reference evidence="12" key="1">
    <citation type="submission" date="2025-08" db="UniProtKB">
        <authorList>
            <consortium name="RefSeq"/>
        </authorList>
    </citation>
    <scope>IDENTIFICATION</scope>
    <source>
        <tissue evidence="12">Gonads</tissue>
    </source>
</reference>
<keyword evidence="11" id="KW-1185">Reference proteome</keyword>
<dbReference type="InterPro" id="IPR036640">
    <property type="entry name" value="ABC1_TM_sf"/>
</dbReference>
<evidence type="ECO:0000256" key="2">
    <source>
        <dbReference type="ARBA" id="ARBA00022448"/>
    </source>
</evidence>
<dbReference type="PROSITE" id="PS50929">
    <property type="entry name" value="ABC_TM1F"/>
    <property type="match status" value="2"/>
</dbReference>
<dbReference type="GO" id="GO:0016020">
    <property type="term" value="C:membrane"/>
    <property type="evidence" value="ECO:0007669"/>
    <property type="project" value="UniProtKB-SubCell"/>
</dbReference>
<keyword evidence="7 8" id="KW-0472">Membrane</keyword>
<dbReference type="CDD" id="cd03244">
    <property type="entry name" value="ABCC_MRP_domain2"/>
    <property type="match status" value="1"/>
</dbReference>
<accession>A0A6J2YPZ2</accession>
<sequence>MDSYKIGTEKPLKKHPFNEANFISKIFFLWIFPLFIKGFKKDLLEDDLFPSLKEHDSKILGDKLDREWHTELKKKPNNPSLWKALAKVFGKELSILGVCYLCIEIFVRLSQPLLLSQFLLYYDPNSTMTKKEAYYYAAGICVTSFLSSAFQHSYMLRIFHLGAKIRVATSTLVYRKALKLSKSALADTTVGQMVNLISNDVGRFETVTTHIHNLWLAPIETIVVLILMYFYVGLTGVAGVVFMLLFIPIQMWMGKKTSKYRLATAIKTDERIRLMNEIISGIQVIKMYTTWEIPFAKLVEISRRKEIQQIKKISVIRAIMMSFNMFLNSTAIYICVLVYFLTGNVLDAQYVYVVSSFYGILRSTVTMFFPQGVTQFAEANISVKRIKQFLLYDEVHLDSSSTFLNAFQSSEKVKSISTQENLKSTKPVGIHLNDVSVKWTKSLEDNSLDHLNVDVESGQLAAVIGPVGSGKTTLLHAILGELEAVSGSVDVSGSISYASQEPWLFVGSVRQNITFGQRYDPRRYYEVVKVCALERDFTLFPYGDRTIVGERGVSLSGGQRARINLARAVYKEADIYLLDDPLSAVDAHVGKQLFEDCITGYLKNKCVVLVTHQLQYLKSVKKIYLLGGKTIEHSGTYEDIQNSGRTFTQLLSDLEEIIDEEEDDEENETKEIEEIKPVRRRRVSTKEVVPKSDKDPQIEKESRGSGNIGWDVYKSYFVSGGHWCKILVLFLIFAMTQALGSLCDYFLTFWVNMNQIKKMEENEAYLKNQEISRMVKLLEHGTFTVDPNTYNDSSFLSKNNSIIIEHTPFQEFWLTHMTDQVLTIAYTVMVFMVILMTITRSLVFYRFCNKASIRLHNNMFYKIVYATMRFFNTNTSGRILNRFSKDMNQVDEILPLTLLDTLQISLTVVAITTVITTVNPWMLLPTVIMLTIFYFMRVVFLATSRDIKRLEGITRSPVYSHLTASLQGLTTIRAFGAQEILKAEFDSYQNSYSSAYFMFLGANRGFGFWLDMHCVVFITLVTLSFLFFDTETFGGSVGLAISQSLNLTGMFQWGMRQWSELENTMTCVERIKEYADVVPERDEATRDPPKSWPEKGDITFEHLNLRYVAGDALVLKDLTFSIRSSEKVGIVGRTGAGKSSIIMALFRLAINEGKIVIDNIDAATISLNRLRSTISIIPQEPVLFSGTLRKNLDPFDEYTDESIWSALEEVELKSVVSDLPQGLESKMSEGGSNFSVGQRQLVCLARAIVRKNKILVLDEATANVDPQTDALIQSTIRRKFSSCTVLTIAHRLHTIMDSDKVLVMDAGRVVEFGHPHELLQNTENGVFYELVQQTGRAMAENLISIAEESYNNSIRNESLSNK</sequence>
<dbReference type="FunFam" id="3.40.50.300:FF:000163">
    <property type="entry name" value="Multidrug resistance-associated protein member 4"/>
    <property type="match status" value="1"/>
</dbReference>
<evidence type="ECO:0000256" key="5">
    <source>
        <dbReference type="ARBA" id="ARBA00022840"/>
    </source>
</evidence>
<dbReference type="PROSITE" id="PS00211">
    <property type="entry name" value="ABC_TRANSPORTER_1"/>
    <property type="match status" value="2"/>
</dbReference>
<evidence type="ECO:0000256" key="7">
    <source>
        <dbReference type="ARBA" id="ARBA00023136"/>
    </source>
</evidence>
<dbReference type="OrthoDB" id="6500128at2759"/>
<comment type="subcellular location">
    <subcellularLocation>
        <location evidence="1">Membrane</location>
        <topology evidence="1">Multi-pass membrane protein</topology>
    </subcellularLocation>
</comment>
<dbReference type="InterPro" id="IPR003593">
    <property type="entry name" value="AAA+_ATPase"/>
</dbReference>
<evidence type="ECO:0000256" key="3">
    <source>
        <dbReference type="ARBA" id="ARBA00022692"/>
    </source>
</evidence>
<dbReference type="SUPFAM" id="SSF52540">
    <property type="entry name" value="P-loop containing nucleoside triphosphate hydrolases"/>
    <property type="match status" value="2"/>
</dbReference>
<dbReference type="Pfam" id="PF00664">
    <property type="entry name" value="ABC_membrane"/>
    <property type="match status" value="2"/>
</dbReference>
<proteinExistence type="predicted"/>
<dbReference type="GeneID" id="115889524"/>
<evidence type="ECO:0000259" key="9">
    <source>
        <dbReference type="PROSITE" id="PS50893"/>
    </source>
</evidence>
<dbReference type="SUPFAM" id="SSF90123">
    <property type="entry name" value="ABC transporter transmembrane region"/>
    <property type="match status" value="2"/>
</dbReference>
<dbReference type="FunFam" id="1.20.1560.10:FF:000026">
    <property type="entry name" value="Multidrug resistance-associated protein lethal(2)03659"/>
    <property type="match status" value="1"/>
</dbReference>
<dbReference type="Pfam" id="PF00005">
    <property type="entry name" value="ABC_tran"/>
    <property type="match status" value="2"/>
</dbReference>
<feature type="transmembrane region" description="Helical" evidence="8">
    <location>
        <begin position="824"/>
        <end position="845"/>
    </location>
</feature>
<dbReference type="SMART" id="SM00382">
    <property type="entry name" value="AAA"/>
    <property type="match status" value="2"/>
</dbReference>
<evidence type="ECO:0000256" key="8">
    <source>
        <dbReference type="SAM" id="Phobius"/>
    </source>
</evidence>
<feature type="transmembrane region" description="Helical" evidence="8">
    <location>
        <begin position="893"/>
        <end position="915"/>
    </location>
</feature>
<dbReference type="InterPro" id="IPR017871">
    <property type="entry name" value="ABC_transporter-like_CS"/>
</dbReference>
<dbReference type="InterPro" id="IPR003439">
    <property type="entry name" value="ABC_transporter-like_ATP-bd"/>
</dbReference>
<evidence type="ECO:0000256" key="1">
    <source>
        <dbReference type="ARBA" id="ARBA00004141"/>
    </source>
</evidence>
<feature type="transmembrane region" description="Helical" evidence="8">
    <location>
        <begin position="222"/>
        <end position="247"/>
    </location>
</feature>
<feature type="transmembrane region" description="Helical" evidence="8">
    <location>
        <begin position="1006"/>
        <end position="1028"/>
    </location>
</feature>
<feature type="transmembrane region" description="Helical" evidence="8">
    <location>
        <begin position="348"/>
        <end position="369"/>
    </location>
</feature>
<dbReference type="InterPro" id="IPR050173">
    <property type="entry name" value="ABC_transporter_C-like"/>
</dbReference>
<dbReference type="Proteomes" id="UP000504635">
    <property type="component" value="Unplaced"/>
</dbReference>
<keyword evidence="2" id="KW-0813">Transport</keyword>
<feature type="domain" description="ABC transporter" evidence="9">
    <location>
        <begin position="1100"/>
        <end position="1331"/>
    </location>
</feature>
<feature type="domain" description="ABC transmembrane type-1" evidence="10">
    <location>
        <begin position="95"/>
        <end position="371"/>
    </location>
</feature>
<protein>
    <submittedName>
        <fullName evidence="12">LOW QUALITY PROTEIN: probable multidrug resistance-associated protein lethal(2)03659</fullName>
    </submittedName>
</protein>
<dbReference type="InterPro" id="IPR044746">
    <property type="entry name" value="ABCC_6TM_D1"/>
</dbReference>
<name>A0A6J2YPZ2_SITOR</name>
<feature type="domain" description="ABC transmembrane type-1" evidence="10">
    <location>
        <begin position="801"/>
        <end position="1063"/>
    </location>
</feature>
<dbReference type="PANTHER" id="PTHR24223">
    <property type="entry name" value="ATP-BINDING CASSETTE SUB-FAMILY C"/>
    <property type="match status" value="1"/>
</dbReference>
<feature type="domain" description="ABC transporter" evidence="9">
    <location>
        <begin position="430"/>
        <end position="653"/>
    </location>
</feature>
<keyword evidence="4" id="KW-0547">Nucleotide-binding</keyword>
<keyword evidence="6 8" id="KW-1133">Transmembrane helix</keyword>
<feature type="transmembrane region" description="Helical" evidence="8">
    <location>
        <begin position="133"/>
        <end position="150"/>
    </location>
</feature>